<feature type="domain" description="Response regulatory" evidence="2">
    <location>
        <begin position="2"/>
        <end position="127"/>
    </location>
</feature>
<dbReference type="OrthoDB" id="9652at2157"/>
<dbReference type="PROSITE" id="PS50110">
    <property type="entry name" value="RESPONSE_REGULATORY"/>
    <property type="match status" value="1"/>
</dbReference>
<evidence type="ECO:0000313" key="4">
    <source>
        <dbReference type="Proteomes" id="UP000637819"/>
    </source>
</evidence>
<dbReference type="Gene3D" id="3.40.50.2300">
    <property type="match status" value="1"/>
</dbReference>
<proteinExistence type="predicted"/>
<dbReference type="SUPFAM" id="SSF52172">
    <property type="entry name" value="CheY-like"/>
    <property type="match status" value="1"/>
</dbReference>
<evidence type="ECO:0000256" key="1">
    <source>
        <dbReference type="PROSITE-ProRule" id="PRU00169"/>
    </source>
</evidence>
<dbReference type="InterPro" id="IPR052893">
    <property type="entry name" value="TCS_response_regulator"/>
</dbReference>
<dbReference type="CDD" id="cd17557">
    <property type="entry name" value="REC_Rcp-like"/>
    <property type="match status" value="1"/>
</dbReference>
<organism evidence="3 4">
    <name type="scientific">Haloterrigena salifodinae</name>
    <dbReference type="NCBI Taxonomy" id="2675099"/>
    <lineage>
        <taxon>Archaea</taxon>
        <taxon>Methanobacteriati</taxon>
        <taxon>Methanobacteriota</taxon>
        <taxon>Stenosarchaea group</taxon>
        <taxon>Halobacteria</taxon>
        <taxon>Halobacteriales</taxon>
        <taxon>Natrialbaceae</taxon>
        <taxon>Haloterrigena</taxon>
    </lineage>
</organism>
<dbReference type="KEGG" id="hsal:JMJ58_05385"/>
<keyword evidence="4" id="KW-1185">Reference proteome</keyword>
<protein>
    <submittedName>
        <fullName evidence="3">Response regulator</fullName>
    </submittedName>
</protein>
<dbReference type="Proteomes" id="UP000637819">
    <property type="component" value="Chromosome"/>
</dbReference>
<gene>
    <name evidence="3" type="ORF">JMJ58_05385</name>
</gene>
<dbReference type="EMBL" id="CP069188">
    <property type="protein sequence ID" value="QRV17263.1"/>
    <property type="molecule type" value="Genomic_DNA"/>
</dbReference>
<evidence type="ECO:0000259" key="2">
    <source>
        <dbReference type="PROSITE" id="PS50110"/>
    </source>
</evidence>
<dbReference type="AlphaFoldDB" id="A0A8T8E6M4"/>
<dbReference type="InterPro" id="IPR001789">
    <property type="entry name" value="Sig_transdc_resp-reg_receiver"/>
</dbReference>
<evidence type="ECO:0000313" key="3">
    <source>
        <dbReference type="EMBL" id="QRV17263.1"/>
    </source>
</evidence>
<name>A0A8T8E6M4_9EURY</name>
<dbReference type="InterPro" id="IPR011006">
    <property type="entry name" value="CheY-like_superfamily"/>
</dbReference>
<feature type="modified residue" description="4-aspartylphosphate" evidence="1">
    <location>
        <position position="60"/>
    </location>
</feature>
<reference evidence="3 4" key="1">
    <citation type="submission" date="2021-01" db="EMBL/GenBank/DDBJ databases">
        <title>Genome Sequence and Methylation Pattern of Haloterrigena salifodinae BOL5-1, An Extremely Halophilic Archaeon from a Bolivian Salt Mine.</title>
        <authorList>
            <person name="DasSarma P."/>
            <person name="Anton B.P."/>
            <person name="DasSarma S.L."/>
            <person name="von Ehrenheim H.A.L."/>
            <person name="Martinez F.L."/>
            <person name="Guzman D."/>
            <person name="Roberts R.J."/>
            <person name="DasSarma S."/>
        </authorList>
    </citation>
    <scope>NUCLEOTIDE SEQUENCE [LARGE SCALE GENOMIC DNA]</scope>
    <source>
        <strain evidence="3 4">BOL5-1</strain>
    </source>
</reference>
<dbReference type="SMART" id="SM00448">
    <property type="entry name" value="REC"/>
    <property type="match status" value="1"/>
</dbReference>
<dbReference type="Pfam" id="PF00072">
    <property type="entry name" value="Response_reg"/>
    <property type="match status" value="1"/>
</dbReference>
<keyword evidence="1" id="KW-0597">Phosphoprotein</keyword>
<dbReference type="GO" id="GO:0000160">
    <property type="term" value="P:phosphorelay signal transduction system"/>
    <property type="evidence" value="ECO:0007669"/>
    <property type="project" value="InterPro"/>
</dbReference>
<accession>A0A8T8E6M4</accession>
<dbReference type="PANTHER" id="PTHR44520">
    <property type="entry name" value="RESPONSE REGULATOR RCP1-RELATED"/>
    <property type="match status" value="1"/>
</dbReference>
<sequence length="142" mass="16048">MVILLIEANHGDVRLIRERFVDAGILNDLHVVYDDDEALDFIHQRGNYAEAPTPDVILLDLKLPGGRSEDVLATLDDQSEFDRIPVIGMTNSSTETDIAQSRGFDPDAYIHKPLDPDEFLDVVREFEWLDPLLIRKSSSETV</sequence>
<dbReference type="PANTHER" id="PTHR44520:SF2">
    <property type="entry name" value="RESPONSE REGULATOR RCP1"/>
    <property type="match status" value="1"/>
</dbReference>